<evidence type="ECO:0000313" key="2">
    <source>
        <dbReference type="EMBL" id="AQM49943.1"/>
    </source>
</evidence>
<dbReference type="EMBL" id="KY357498">
    <property type="protein sequence ID" value="AQM49943.1"/>
    <property type="molecule type" value="Genomic_RNA"/>
</dbReference>
<protein>
    <submittedName>
        <fullName evidence="2">Uncharacterized protein</fullName>
    </submittedName>
</protein>
<feature type="region of interest" description="Disordered" evidence="1">
    <location>
        <begin position="40"/>
        <end position="65"/>
    </location>
</feature>
<reference evidence="2" key="1">
    <citation type="submission" date="2016-12" db="EMBL/GenBank/DDBJ databases">
        <title>Multiple viral infections in Agaricus bisporus - Characterisation of 18 unique RNA viruses and 8 ORFans identified by deep sequencing.</title>
        <authorList>
            <person name="Deakin G."/>
            <person name="Dobbs E."/>
            <person name="Jones I.M."/>
            <person name="Grogan H.M."/>
            <person name="Burton K.S."/>
        </authorList>
    </citation>
    <scope>NUCLEOTIDE SEQUENCE</scope>
    <source>
        <strain evidence="2">AbV13-003</strain>
    </source>
</reference>
<proteinExistence type="predicted"/>
<name>A0A1Q1N6J7_9VIRU</name>
<accession>A0A1Q1N6J7</accession>
<sequence length="231" mass="24030">MTKVSGSSVSAAALAAAKRQGRFFGGWVYSTKAGAEGARAAARTKGTGQAGGSGKKAAKSQGRGPGYESVVVTIDVALGHTTTRSNGREWFEAVALNGADTHAALSAYQTRDYRVLGARWEVSFSLTKELGRWGVATVHRLSSGNKTLAQVASVKGAQVWDSLIYVDKWLTAPDVAGAENPQDESGNSLVKEDALRHCIIAVEATAAVSLTVKLHVTLSVKKAAAGSVTDL</sequence>
<organism evidence="2">
    <name type="scientific">Agaricus bisporus virus 13</name>
    <dbReference type="NCBI Taxonomy" id="1945743"/>
    <lineage>
        <taxon>Viruses</taxon>
    </lineage>
</organism>
<evidence type="ECO:0000256" key="1">
    <source>
        <dbReference type="SAM" id="MobiDB-lite"/>
    </source>
</evidence>